<feature type="domain" description="B12-binding" evidence="6">
    <location>
        <begin position="1"/>
        <end position="168"/>
    </location>
</feature>
<keyword evidence="3" id="KW-0479">Metal-binding</keyword>
<dbReference type="PANTHER" id="PTHR43409">
    <property type="entry name" value="ANAEROBIC MAGNESIUM-PROTOPORPHYRIN IX MONOMETHYL ESTER CYCLASE-RELATED"/>
    <property type="match status" value="1"/>
</dbReference>
<organism evidence="8 9">
    <name type="scientific">Candidatus Magnetobacterium bavaricum</name>
    <dbReference type="NCBI Taxonomy" id="29290"/>
    <lineage>
        <taxon>Bacteria</taxon>
        <taxon>Pseudomonadati</taxon>
        <taxon>Nitrospirota</taxon>
        <taxon>Thermodesulfovibrionia</taxon>
        <taxon>Thermodesulfovibrionales</taxon>
        <taxon>Candidatus Magnetobacteriaceae</taxon>
        <taxon>Candidatus Magnetobacterium</taxon>
    </lineage>
</organism>
<protein>
    <submittedName>
        <fullName evidence="8">Fe-S oxidoreductase</fullName>
    </submittedName>
</protein>
<comment type="caution">
    <text evidence="8">The sequence shown here is derived from an EMBL/GenBank/DDBJ whole genome shotgun (WGS) entry which is preliminary data.</text>
</comment>
<dbReference type="GO" id="GO:0003824">
    <property type="term" value="F:catalytic activity"/>
    <property type="evidence" value="ECO:0007669"/>
    <property type="project" value="InterPro"/>
</dbReference>
<evidence type="ECO:0000259" key="6">
    <source>
        <dbReference type="PROSITE" id="PS51332"/>
    </source>
</evidence>
<keyword evidence="4" id="KW-0408">Iron</keyword>
<evidence type="ECO:0000313" key="8">
    <source>
        <dbReference type="EMBL" id="KJU82089.1"/>
    </source>
</evidence>
<dbReference type="EMBL" id="LACI01002428">
    <property type="protein sequence ID" value="KJU82089.1"/>
    <property type="molecule type" value="Genomic_DNA"/>
</dbReference>
<evidence type="ECO:0000256" key="3">
    <source>
        <dbReference type="ARBA" id="ARBA00022723"/>
    </source>
</evidence>
<dbReference type="SUPFAM" id="SSF102114">
    <property type="entry name" value="Radical SAM enzymes"/>
    <property type="match status" value="1"/>
</dbReference>
<dbReference type="Proteomes" id="UP000033423">
    <property type="component" value="Unassembled WGS sequence"/>
</dbReference>
<dbReference type="Gene3D" id="3.80.30.20">
    <property type="entry name" value="tm_1862 like domain"/>
    <property type="match status" value="1"/>
</dbReference>
<dbReference type="GO" id="GO:0031419">
    <property type="term" value="F:cobalamin binding"/>
    <property type="evidence" value="ECO:0007669"/>
    <property type="project" value="InterPro"/>
</dbReference>
<proteinExistence type="predicted"/>
<evidence type="ECO:0000256" key="1">
    <source>
        <dbReference type="ARBA" id="ARBA00001966"/>
    </source>
</evidence>
<dbReference type="InterPro" id="IPR058240">
    <property type="entry name" value="rSAM_sf"/>
</dbReference>
<dbReference type="InterPro" id="IPR051198">
    <property type="entry name" value="BchE-like"/>
</dbReference>
<dbReference type="InterPro" id="IPR023404">
    <property type="entry name" value="rSAM_horseshoe"/>
</dbReference>
<dbReference type="InterPro" id="IPR006638">
    <property type="entry name" value="Elp3/MiaA/NifB-like_rSAM"/>
</dbReference>
<keyword evidence="2" id="KW-0949">S-adenosyl-L-methionine</keyword>
<feature type="domain" description="Radical SAM core" evidence="7">
    <location>
        <begin position="212"/>
        <end position="452"/>
    </location>
</feature>
<dbReference type="SFLD" id="SFLDG01082">
    <property type="entry name" value="B12-binding_domain_containing"/>
    <property type="match status" value="1"/>
</dbReference>
<evidence type="ECO:0000256" key="2">
    <source>
        <dbReference type="ARBA" id="ARBA00022691"/>
    </source>
</evidence>
<keyword evidence="9" id="KW-1185">Reference proteome</keyword>
<evidence type="ECO:0000256" key="5">
    <source>
        <dbReference type="ARBA" id="ARBA00023014"/>
    </source>
</evidence>
<dbReference type="PROSITE" id="PS51332">
    <property type="entry name" value="B12_BINDING"/>
    <property type="match status" value="1"/>
</dbReference>
<evidence type="ECO:0000256" key="4">
    <source>
        <dbReference type="ARBA" id="ARBA00023004"/>
    </source>
</evidence>
<reference evidence="8 9" key="1">
    <citation type="submission" date="2015-02" db="EMBL/GenBank/DDBJ databases">
        <title>Single-cell genomics of uncultivated deep-branching MTB reveals a conserved set of magnetosome genes.</title>
        <authorList>
            <person name="Kolinko S."/>
            <person name="Richter M."/>
            <person name="Glockner F.O."/>
            <person name="Brachmann A."/>
            <person name="Schuler D."/>
        </authorList>
    </citation>
    <scope>NUCLEOTIDE SEQUENCE [LARGE SCALE GENOMIC DNA]</scope>
    <source>
        <strain evidence="8">TM-1</strain>
    </source>
</reference>
<dbReference type="SMART" id="SM00729">
    <property type="entry name" value="Elp3"/>
    <property type="match status" value="1"/>
</dbReference>
<evidence type="ECO:0000259" key="7">
    <source>
        <dbReference type="PROSITE" id="PS51918"/>
    </source>
</evidence>
<comment type="cofactor">
    <cofactor evidence="1">
        <name>[4Fe-4S] cluster</name>
        <dbReference type="ChEBI" id="CHEBI:49883"/>
    </cofactor>
</comment>
<dbReference type="Pfam" id="PF02310">
    <property type="entry name" value="B12-binding"/>
    <property type="match status" value="1"/>
</dbReference>
<dbReference type="AlphaFoldDB" id="A0A0F3GJE7"/>
<dbReference type="SFLD" id="SFLDS00029">
    <property type="entry name" value="Radical_SAM"/>
    <property type="match status" value="1"/>
</dbReference>
<accession>A0A0F3GJE7</accession>
<dbReference type="GO" id="GO:0051536">
    <property type="term" value="F:iron-sulfur cluster binding"/>
    <property type="evidence" value="ECO:0007669"/>
    <property type="project" value="UniProtKB-KW"/>
</dbReference>
<sequence>MKILILYPNLYGMNTLPTAIGIFTAKLKNEGHQIKLFDTSTYEGLYNSLDTDKQKSENLNARPYDDSILKKYIKNSNAESDFLNLIQSYNPDIIAMSATEDMYPIGVNILSVLDEHRPPVVAGGVFPTFAPELTIKLSNNKIDMVLMGEGEDTLSELCRRIEDNKDISTIDGLCVIRNGNFIKNKLPKPVDIDNNPLPDYSLFEESRFYRPMQGKLRRMLPITTIKGCPFTCGYCNSPAQKEIYMDNNLNFFRKKSIENVHKEIQHCLKLHNADSFYFWADTFLAWNDKEFDSFCDMYSEIRLPFWIQTRPETVTEYRFKRLKEIGLLRVAFGVEHGNEEFRRRVLQRKVSNKMIIYNLNIVTNLKIPISVNNILGFPTETRELVFDTIEMNRHIRSDGINAYSYTPFHGTPLRILSEQLGYVEKGSLARCINNPTMLSMPHFTKEEIEGLRRCFVLYVKMPKNRWKDIEKAEKLTSQGDIILKELKEECLNNYMHYDDYEKDDA</sequence>
<keyword evidence="5" id="KW-0411">Iron-sulfur</keyword>
<dbReference type="CDD" id="cd01335">
    <property type="entry name" value="Radical_SAM"/>
    <property type="match status" value="1"/>
</dbReference>
<evidence type="ECO:0000313" key="9">
    <source>
        <dbReference type="Proteomes" id="UP000033423"/>
    </source>
</evidence>
<gene>
    <name evidence="8" type="ORF">MBAV_005744</name>
</gene>
<dbReference type="Pfam" id="PF04055">
    <property type="entry name" value="Radical_SAM"/>
    <property type="match status" value="1"/>
</dbReference>
<dbReference type="PROSITE" id="PS51918">
    <property type="entry name" value="RADICAL_SAM"/>
    <property type="match status" value="1"/>
</dbReference>
<name>A0A0F3GJE7_9BACT</name>
<dbReference type="GO" id="GO:0046872">
    <property type="term" value="F:metal ion binding"/>
    <property type="evidence" value="ECO:0007669"/>
    <property type="project" value="UniProtKB-KW"/>
</dbReference>
<dbReference type="InterPro" id="IPR006158">
    <property type="entry name" value="Cobalamin-bd"/>
</dbReference>
<dbReference type="Gene3D" id="3.40.50.280">
    <property type="entry name" value="Cobalamin-binding domain"/>
    <property type="match status" value="1"/>
</dbReference>
<dbReference type="InterPro" id="IPR007197">
    <property type="entry name" value="rSAM"/>
</dbReference>